<dbReference type="EMBL" id="LJIG01009724">
    <property type="protein sequence ID" value="KRT82508.1"/>
    <property type="molecule type" value="Genomic_DNA"/>
</dbReference>
<dbReference type="GO" id="GO:0000460">
    <property type="term" value="P:maturation of 5.8S rRNA"/>
    <property type="evidence" value="ECO:0007669"/>
    <property type="project" value="TreeGrafter"/>
</dbReference>
<reference evidence="1 2" key="1">
    <citation type="submission" date="2015-09" db="EMBL/GenBank/DDBJ databases">
        <title>Draft genome of the scarab beetle Oryctes borbonicus.</title>
        <authorList>
            <person name="Meyer J.M."/>
            <person name="Markov G.V."/>
            <person name="Baskaran P."/>
            <person name="Herrmann M."/>
            <person name="Sommer R.J."/>
            <person name="Roedelsperger C."/>
        </authorList>
    </citation>
    <scope>NUCLEOTIDE SEQUENCE [LARGE SCALE GENOMIC DNA]</scope>
    <source>
        <strain evidence="1">OB123</strain>
        <tissue evidence="1">Whole animal</tissue>
    </source>
</reference>
<evidence type="ECO:0000313" key="2">
    <source>
        <dbReference type="Proteomes" id="UP000051574"/>
    </source>
</evidence>
<sequence length="309" mass="36028">MPILFAGLEGTLIILNAMLYDKNKFTKEQLSSFYALAIMRFLNLCAANSDQQGTFFRIAKERNLPDWLVSIRHDLAHSQKCSSFFMLQKGIEYCFEWLKHEYWELQDREIIDFTISEAVTESIEENIHLYCEYVNSKISGEKLSSSVISMLKNLNSSKYLTPKEVLEKILQGNKLAIEKAVDVIVENNYFLAGITDDTEKIPNSHISEWESLIQYIQNHDMLMKLIKKLNCTCADSEDFSAQRLYSFWMKEILTGLITKTNEYQHSKFVCNDQTIKLQQPNESFLTQLKEFVDEALENPHPYLKNYSSW</sequence>
<gene>
    <name evidence="1" type="ORF">AMK59_4449</name>
</gene>
<protein>
    <submittedName>
        <fullName evidence="1">Uncharacterized protein</fullName>
    </submittedName>
</protein>
<dbReference type="OrthoDB" id="10263222at2759"/>
<dbReference type="GO" id="GO:0000470">
    <property type="term" value="P:maturation of LSU-rRNA"/>
    <property type="evidence" value="ECO:0007669"/>
    <property type="project" value="TreeGrafter"/>
</dbReference>
<organism evidence="1 2">
    <name type="scientific">Oryctes borbonicus</name>
    <dbReference type="NCBI Taxonomy" id="1629725"/>
    <lineage>
        <taxon>Eukaryota</taxon>
        <taxon>Metazoa</taxon>
        <taxon>Ecdysozoa</taxon>
        <taxon>Arthropoda</taxon>
        <taxon>Hexapoda</taxon>
        <taxon>Insecta</taxon>
        <taxon>Pterygota</taxon>
        <taxon>Neoptera</taxon>
        <taxon>Endopterygota</taxon>
        <taxon>Coleoptera</taxon>
        <taxon>Polyphaga</taxon>
        <taxon>Scarabaeiformia</taxon>
        <taxon>Scarabaeidae</taxon>
        <taxon>Dynastinae</taxon>
        <taxon>Oryctes</taxon>
    </lineage>
</organism>
<dbReference type="PANTHER" id="PTHR15002:SF0">
    <property type="entry name" value="RIBOSOMAL BIOGENESIS PROTEIN LAS1L"/>
    <property type="match status" value="1"/>
</dbReference>
<dbReference type="PANTHER" id="PTHR15002">
    <property type="entry name" value="RIBOSOMAL BIOGENESIS PROTEIN LAS1L"/>
    <property type="match status" value="1"/>
</dbReference>
<keyword evidence="2" id="KW-1185">Reference proteome</keyword>
<accession>A0A0T6B593</accession>
<dbReference type="InterPro" id="IPR007174">
    <property type="entry name" value="Las1"/>
</dbReference>
<dbReference type="AlphaFoldDB" id="A0A0T6B593"/>
<dbReference type="GO" id="GO:0030687">
    <property type="term" value="C:preribosome, large subunit precursor"/>
    <property type="evidence" value="ECO:0007669"/>
    <property type="project" value="TreeGrafter"/>
</dbReference>
<proteinExistence type="predicted"/>
<dbReference type="GO" id="GO:0004519">
    <property type="term" value="F:endonuclease activity"/>
    <property type="evidence" value="ECO:0007669"/>
    <property type="project" value="InterPro"/>
</dbReference>
<dbReference type="Proteomes" id="UP000051574">
    <property type="component" value="Unassembled WGS sequence"/>
</dbReference>
<dbReference type="GO" id="GO:0090730">
    <property type="term" value="C:Las1 complex"/>
    <property type="evidence" value="ECO:0007669"/>
    <property type="project" value="InterPro"/>
</dbReference>
<name>A0A0T6B593_9SCAR</name>
<evidence type="ECO:0000313" key="1">
    <source>
        <dbReference type="EMBL" id="KRT82508.1"/>
    </source>
</evidence>
<dbReference type="Pfam" id="PF04031">
    <property type="entry name" value="Las1"/>
    <property type="match status" value="1"/>
</dbReference>
<comment type="caution">
    <text evidence="1">The sequence shown here is derived from an EMBL/GenBank/DDBJ whole genome shotgun (WGS) entry which is preliminary data.</text>
</comment>